<evidence type="ECO:0000259" key="1">
    <source>
        <dbReference type="Pfam" id="PF19493"/>
    </source>
</evidence>
<name>A0AB39TVC7_9ACTN</name>
<feature type="domain" description="Trypsin-co-occurring" evidence="1">
    <location>
        <begin position="28"/>
        <end position="126"/>
    </location>
</feature>
<gene>
    <name evidence="2" type="ORF">AB2U05_33920</name>
</gene>
<dbReference type="AlphaFoldDB" id="A0AB39TVC7"/>
<dbReference type="EMBL" id="CP163445">
    <property type="protein sequence ID" value="XDQ83152.1"/>
    <property type="molecule type" value="Genomic_DNA"/>
</dbReference>
<organism evidence="2">
    <name type="scientific">Streptomyces sp. Y1</name>
    <dbReference type="NCBI Taxonomy" id="3238634"/>
    <lineage>
        <taxon>Bacteria</taxon>
        <taxon>Bacillati</taxon>
        <taxon>Actinomycetota</taxon>
        <taxon>Actinomycetes</taxon>
        <taxon>Kitasatosporales</taxon>
        <taxon>Streptomycetaceae</taxon>
        <taxon>Streptomyces</taxon>
    </lineage>
</organism>
<sequence>MVLDINQLAGDFKDLPTRYGVGRMFLSVPFDDGQAFVVELPEGQGSGVLRAARGDALVESSAETFESGLARVRQVAAALLVRLADLPRKPDHIRAEFGIKITAEAGLVVAKASGDAHFTLELEWSRHESEA</sequence>
<proteinExistence type="predicted"/>
<protein>
    <submittedName>
        <fullName evidence="2">CU044_2847 family protein</fullName>
    </submittedName>
</protein>
<accession>A0AB39TVC7</accession>
<evidence type="ECO:0000313" key="2">
    <source>
        <dbReference type="EMBL" id="XDQ83152.1"/>
    </source>
</evidence>
<dbReference type="Pfam" id="PF19493">
    <property type="entry name" value="Trypco1"/>
    <property type="match status" value="1"/>
</dbReference>
<dbReference type="RefSeq" id="WP_369185331.1">
    <property type="nucleotide sequence ID" value="NZ_CP163445.1"/>
</dbReference>
<dbReference type="InterPro" id="IPR045794">
    <property type="entry name" value="Trypco1"/>
</dbReference>
<reference evidence="2" key="1">
    <citation type="submission" date="2024-07" db="EMBL/GenBank/DDBJ databases">
        <authorList>
            <person name="Yu S.T."/>
        </authorList>
    </citation>
    <scope>NUCLEOTIDE SEQUENCE</scope>
    <source>
        <strain evidence="2">Y1</strain>
    </source>
</reference>
<dbReference type="NCBIfam" id="NF041216">
    <property type="entry name" value="CU044_2847_fam"/>
    <property type="match status" value="1"/>
</dbReference>